<accession>C0EKB7</accession>
<evidence type="ECO:0000313" key="2">
    <source>
        <dbReference type="Proteomes" id="UP000004457"/>
    </source>
</evidence>
<feature type="non-terminal residue" evidence="1">
    <location>
        <position position="1"/>
    </location>
</feature>
<dbReference type="Proteomes" id="UP000004457">
    <property type="component" value="Unassembled WGS sequence"/>
</dbReference>
<protein>
    <submittedName>
        <fullName evidence="1">Uncharacterized protein</fullName>
    </submittedName>
</protein>
<sequence length="59" mass="7530">SRNYFQKFNHRHVFTGFLFYKKLQQTFYTLHTYKKTQNKGRLKEYFRRPVYMISIYPIR</sequence>
<dbReference type="AlphaFoldDB" id="C0EKB7"/>
<proteinExistence type="predicted"/>
<keyword evidence="2" id="KW-1185">Reference proteome</keyword>
<organism evidence="1 2">
    <name type="scientific">Neisseria flavescens NRL30031/H210</name>
    <dbReference type="NCBI Taxonomy" id="546264"/>
    <lineage>
        <taxon>Bacteria</taxon>
        <taxon>Pseudomonadati</taxon>
        <taxon>Pseudomonadota</taxon>
        <taxon>Betaproteobacteria</taxon>
        <taxon>Neisseriales</taxon>
        <taxon>Neisseriaceae</taxon>
        <taxon>Neisseria</taxon>
    </lineage>
</organism>
<comment type="caution">
    <text evidence="1">The sequence shown here is derived from an EMBL/GenBank/DDBJ whole genome shotgun (WGS) entry which is preliminary data.</text>
</comment>
<evidence type="ECO:0000313" key="1">
    <source>
        <dbReference type="EMBL" id="EEG34525.1"/>
    </source>
</evidence>
<reference evidence="1 2" key="1">
    <citation type="submission" date="2009-01" db="EMBL/GenBank/DDBJ databases">
        <authorList>
            <person name="Fulton L."/>
            <person name="Clifton S."/>
            <person name="Chinwalla A.T."/>
            <person name="Mitreva M."/>
            <person name="Sodergren E."/>
            <person name="Weinstock G."/>
            <person name="Clifton S."/>
            <person name="Dooling D.J."/>
            <person name="Fulton B."/>
            <person name="Minx P."/>
            <person name="Pepin K.H."/>
            <person name="Johnson M."/>
            <person name="Bhonagiri V."/>
            <person name="Nash W.E."/>
            <person name="Mardis E.R."/>
            <person name="Wilson R.K."/>
        </authorList>
    </citation>
    <scope>NUCLEOTIDE SEQUENCE [LARGE SCALE GENOMIC DNA]</scope>
    <source>
        <strain evidence="1 2">NRL30031/H210</strain>
    </source>
</reference>
<dbReference type="EMBL" id="ACEN01000007">
    <property type="protein sequence ID" value="EEG34525.1"/>
    <property type="molecule type" value="Genomic_DNA"/>
</dbReference>
<gene>
    <name evidence="1" type="ORF">NEIFLAOT_00361</name>
</gene>
<name>C0EKB7_NEIFL</name>